<dbReference type="InterPro" id="IPR010415">
    <property type="entry name" value="LpxI_C"/>
</dbReference>
<feature type="domain" description="LpxI C-terminal" evidence="1">
    <location>
        <begin position="137"/>
        <end position="273"/>
    </location>
</feature>
<evidence type="ECO:0000259" key="2">
    <source>
        <dbReference type="Pfam" id="PF17930"/>
    </source>
</evidence>
<evidence type="ECO:0000259" key="1">
    <source>
        <dbReference type="Pfam" id="PF06230"/>
    </source>
</evidence>
<comment type="caution">
    <text evidence="3">The sequence shown here is derived from an EMBL/GenBank/DDBJ whole genome shotgun (WGS) entry which is preliminary data.</text>
</comment>
<reference evidence="3 4" key="1">
    <citation type="submission" date="2024-07" db="EMBL/GenBank/DDBJ databases">
        <authorList>
            <person name="Kang M."/>
        </authorList>
    </citation>
    <scope>NUCLEOTIDE SEQUENCE [LARGE SCALE GENOMIC DNA]</scope>
    <source>
        <strain evidence="3 4">DFM31</strain>
    </source>
</reference>
<dbReference type="Gene3D" id="3.40.140.80">
    <property type="match status" value="1"/>
</dbReference>
<evidence type="ECO:0000313" key="4">
    <source>
        <dbReference type="Proteomes" id="UP001553161"/>
    </source>
</evidence>
<dbReference type="Proteomes" id="UP001553161">
    <property type="component" value="Unassembled WGS sequence"/>
</dbReference>
<dbReference type="InterPro" id="IPR041255">
    <property type="entry name" value="LpxI_N"/>
</dbReference>
<dbReference type="InterPro" id="IPR053174">
    <property type="entry name" value="LpxI"/>
</dbReference>
<dbReference type="PANTHER" id="PTHR39962">
    <property type="entry name" value="BLL4848 PROTEIN"/>
    <property type="match status" value="1"/>
</dbReference>
<accession>A0ABV3L202</accession>
<dbReference type="InterPro" id="IPR043167">
    <property type="entry name" value="LpxI_C_sf"/>
</dbReference>
<dbReference type="Pfam" id="PF06230">
    <property type="entry name" value="LpxI_C"/>
    <property type="match status" value="1"/>
</dbReference>
<keyword evidence="3" id="KW-0378">Hydrolase</keyword>
<proteinExistence type="predicted"/>
<evidence type="ECO:0000313" key="3">
    <source>
        <dbReference type="EMBL" id="MEV8465582.1"/>
    </source>
</evidence>
<dbReference type="GO" id="GO:0016787">
    <property type="term" value="F:hydrolase activity"/>
    <property type="evidence" value="ECO:0007669"/>
    <property type="project" value="UniProtKB-KW"/>
</dbReference>
<dbReference type="EC" id="3.6.1.54" evidence="3"/>
<dbReference type="Gene3D" id="3.40.50.20">
    <property type="match status" value="1"/>
</dbReference>
<feature type="domain" description="LpxI N-terminal" evidence="2">
    <location>
        <begin position="5"/>
        <end position="133"/>
    </location>
</feature>
<sequence>MAGPVGMIAGRGLLPVHLARTLRARGREVILAEMNGFPADNPDGLDLIPFRVEKLGALFKALRKAGVQELVFAGAVGRPQIDARKFDLKTMTLAPKFVSAIKGGDDGLLRTVLGIFEGEGFTIRAAHDLAPDLLPKPGILTAAQPSDRDRKDAARAARIVSVLAAADVGQGAVVAQGQALAIEAAPGTDRMLAHVAQIADACRPNPDGARGVFFKGPKPGQDRRIDLPVIGVDTVARVAEAGLAGIVIEAEGVMVLDRDEVVRRADVAGLFLWVRPAGDST</sequence>
<name>A0ABV3L202_9RHOB</name>
<keyword evidence="4" id="KW-1185">Reference proteome</keyword>
<gene>
    <name evidence="3" type="primary">lpxI</name>
    <name evidence="3" type="ORF">AB0T83_02145</name>
</gene>
<organism evidence="3 4">
    <name type="scientific">Meridianimarinicoccus marinus</name>
    <dbReference type="NCBI Taxonomy" id="3231483"/>
    <lineage>
        <taxon>Bacteria</taxon>
        <taxon>Pseudomonadati</taxon>
        <taxon>Pseudomonadota</taxon>
        <taxon>Alphaproteobacteria</taxon>
        <taxon>Rhodobacterales</taxon>
        <taxon>Paracoccaceae</taxon>
        <taxon>Meridianimarinicoccus</taxon>
    </lineage>
</organism>
<dbReference type="PANTHER" id="PTHR39962:SF1">
    <property type="entry name" value="LPXI FAMILY PROTEIN"/>
    <property type="match status" value="1"/>
</dbReference>
<protein>
    <submittedName>
        <fullName evidence="3">UDP-2,3-diacylglucosamine diphosphatase LpxI</fullName>
        <ecNumber evidence="3">3.6.1.54</ecNumber>
    </submittedName>
</protein>
<dbReference type="EMBL" id="JBFBVU010000002">
    <property type="protein sequence ID" value="MEV8465582.1"/>
    <property type="molecule type" value="Genomic_DNA"/>
</dbReference>
<dbReference type="RefSeq" id="WP_366191148.1">
    <property type="nucleotide sequence ID" value="NZ_JBFBVU010000002.1"/>
</dbReference>
<dbReference type="Pfam" id="PF17930">
    <property type="entry name" value="LpxI_N"/>
    <property type="match status" value="1"/>
</dbReference>